<name>A0A1G8AJ63_9HYPH</name>
<keyword evidence="3" id="KW-1185">Reference proteome</keyword>
<dbReference type="Proteomes" id="UP000199495">
    <property type="component" value="Unassembled WGS sequence"/>
</dbReference>
<feature type="region of interest" description="Disordered" evidence="1">
    <location>
        <begin position="15"/>
        <end position="44"/>
    </location>
</feature>
<dbReference type="AlphaFoldDB" id="A0A1G8AJ63"/>
<accession>A0A1G8AJ63</accession>
<proteinExistence type="predicted"/>
<protein>
    <submittedName>
        <fullName evidence="2">Uncharacterized protein</fullName>
    </submittedName>
</protein>
<dbReference type="EMBL" id="FNCS01000031">
    <property type="protein sequence ID" value="SDH21045.1"/>
    <property type="molecule type" value="Genomic_DNA"/>
</dbReference>
<organism evidence="2 3">
    <name type="scientific">Pelagibacterium luteolum</name>
    <dbReference type="NCBI Taxonomy" id="440168"/>
    <lineage>
        <taxon>Bacteria</taxon>
        <taxon>Pseudomonadati</taxon>
        <taxon>Pseudomonadota</taxon>
        <taxon>Alphaproteobacteria</taxon>
        <taxon>Hyphomicrobiales</taxon>
        <taxon>Devosiaceae</taxon>
        <taxon>Pelagibacterium</taxon>
    </lineage>
</organism>
<gene>
    <name evidence="2" type="ORF">SAMN04487974_13119</name>
</gene>
<reference evidence="2 3" key="1">
    <citation type="submission" date="2016-10" db="EMBL/GenBank/DDBJ databases">
        <authorList>
            <person name="de Groot N.N."/>
        </authorList>
    </citation>
    <scope>NUCLEOTIDE SEQUENCE [LARGE SCALE GENOMIC DNA]</scope>
    <source>
        <strain evidence="2 3">CGMCC 1.10267</strain>
    </source>
</reference>
<evidence type="ECO:0000313" key="2">
    <source>
        <dbReference type="EMBL" id="SDH21045.1"/>
    </source>
</evidence>
<evidence type="ECO:0000256" key="1">
    <source>
        <dbReference type="SAM" id="MobiDB-lite"/>
    </source>
</evidence>
<dbReference type="STRING" id="440168.SAMN04487974_13119"/>
<evidence type="ECO:0000313" key="3">
    <source>
        <dbReference type="Proteomes" id="UP000199495"/>
    </source>
</evidence>
<sequence>MSWMSHEQIETVLKGLPVPPEIHGEAGRLVGSKRPGCRNDAPVSGAVVVQKPVDNH</sequence>